<dbReference type="Pfam" id="PF00793">
    <property type="entry name" value="DAHP_synth_1"/>
    <property type="match status" value="1"/>
</dbReference>
<feature type="compositionally biased region" description="Basic and acidic residues" evidence="12">
    <location>
        <begin position="98"/>
        <end position="109"/>
    </location>
</feature>
<evidence type="ECO:0000256" key="4">
    <source>
        <dbReference type="ARBA" id="ARBA00012694"/>
    </source>
</evidence>
<dbReference type="InterPro" id="IPR006218">
    <property type="entry name" value="DAHP1/KDSA"/>
</dbReference>
<keyword evidence="7" id="KW-0057">Aromatic amino acid biosynthesis</keyword>
<dbReference type="PANTHER" id="PTHR21225:SF12">
    <property type="entry name" value="PHOSPHO-2-DEHYDRO-3-DEOXYHEPTONATE ALDOLASE, TYROSINE-INHIBITED"/>
    <property type="match status" value="1"/>
</dbReference>
<comment type="similarity">
    <text evidence="3">Belongs to the class-I DAHP synthase family.</text>
</comment>
<dbReference type="EC" id="2.5.1.54" evidence="4"/>
<evidence type="ECO:0000256" key="12">
    <source>
        <dbReference type="SAM" id="MobiDB-lite"/>
    </source>
</evidence>
<proteinExistence type="inferred from homology"/>
<evidence type="ECO:0000256" key="3">
    <source>
        <dbReference type="ARBA" id="ARBA00007985"/>
    </source>
</evidence>
<evidence type="ECO:0000256" key="1">
    <source>
        <dbReference type="ARBA" id="ARBA00003726"/>
    </source>
</evidence>
<comment type="caution">
    <text evidence="14">The sequence shown here is derived from an EMBL/GenBank/DDBJ whole genome shotgun (WGS) entry which is preliminary data.</text>
</comment>
<evidence type="ECO:0000313" key="14">
    <source>
        <dbReference type="EMBL" id="EAP74256.1"/>
    </source>
</evidence>
<dbReference type="GO" id="GO:0003849">
    <property type="term" value="F:3-deoxy-7-phosphoheptulonate synthase activity"/>
    <property type="evidence" value="ECO:0007669"/>
    <property type="project" value="UniProtKB-EC"/>
</dbReference>
<dbReference type="EMBL" id="AAKL01000005">
    <property type="protein sequence ID" value="EAP74256.1"/>
    <property type="molecule type" value="Genomic_DNA"/>
</dbReference>
<evidence type="ECO:0000256" key="6">
    <source>
        <dbReference type="ARBA" id="ARBA00022679"/>
    </source>
</evidence>
<evidence type="ECO:0000256" key="8">
    <source>
        <dbReference type="ARBA" id="ARBA00031111"/>
    </source>
</evidence>
<dbReference type="AlphaFoldDB" id="A0AB33VHD4"/>
<keyword evidence="6 14" id="KW-0808">Transferase</keyword>
<dbReference type="SUPFAM" id="SSF51569">
    <property type="entry name" value="Aldolase"/>
    <property type="match status" value="1"/>
</dbReference>
<evidence type="ECO:0000256" key="10">
    <source>
        <dbReference type="ARBA" id="ARBA00032193"/>
    </source>
</evidence>
<evidence type="ECO:0000256" key="2">
    <source>
        <dbReference type="ARBA" id="ARBA00004688"/>
    </source>
</evidence>
<name>A0AB33VHD4_RALSU</name>
<reference evidence="14 15" key="1">
    <citation type="journal article" date="2006" name="Mol. Plant Microbe Interact.">
        <title>Identification of open reading frames unique to a select agent: Ralstonia solanacearum race 3 biovar 2.</title>
        <authorList>
            <person name="Gabriel D.W."/>
            <person name="Allen C."/>
            <person name="Schell M."/>
            <person name="Denny T.P."/>
            <person name="Greenberg J.T."/>
            <person name="Duan Y.P."/>
            <person name="Flores-Cruz Z."/>
            <person name="Huang Q."/>
            <person name="Clifford J.M."/>
            <person name="Presting G."/>
            <person name="Gonzalez E.T."/>
            <person name="Reddy J."/>
            <person name="Elphinstone J."/>
            <person name="Swanson J."/>
            <person name="Yao J."/>
            <person name="Mulholland V."/>
            <person name="Liu L."/>
            <person name="Farmerie W."/>
            <person name="Patnaikuni M."/>
            <person name="Balogh B."/>
            <person name="Norman D."/>
            <person name="Alvarez A."/>
            <person name="Castillo J.A."/>
            <person name="Jones J."/>
            <person name="Saddler G."/>
            <person name="Walunas T."/>
            <person name="Zhukov A."/>
            <person name="Mikhailova N."/>
        </authorList>
    </citation>
    <scope>NUCLEOTIDE SEQUENCE [LARGE SCALE GENOMIC DNA]</scope>
    <source>
        <strain evidence="14 15">UW551</strain>
    </source>
</reference>
<dbReference type="GO" id="GO:0005737">
    <property type="term" value="C:cytoplasm"/>
    <property type="evidence" value="ECO:0007669"/>
    <property type="project" value="TreeGrafter"/>
</dbReference>
<sequence>MPGSGLGADQGTLACGGSVGRCQRPAALLVSPSGQLAALYGAVTFFAFRHPGSRWSCCTIRADEDRSTIEWYGRGVAHRCRCGQRGSRGPDSPSRGHQLGDRRCPQRRIEGTPQRSAYHSCFQEFPVNRIDNPQSDQEVGVADATQDTTRIDDVRIGAVRPLISPALLLDELPVSPAVQAHVEASRAAVTDILRGRDDRLIAVVGPCSIHDHDQAIEYAHRLRAAADRLRDDLLIVMRVYFEKPRTTVGWKGYINDPRLDGSFRINEGLRRARQLLLEVNALGLPTATEFLDLLSPQYIADLVAWGAIGARTTESQSHRQLASGLSCPIGFKNGTDGGVQIAADAILAARSSHSFMGMTKMGMAAIFETRGNSDAHVILRGGKRGPNYDATSIEDSCAILRTAGLREQVMVDCSHANSGKSHARQVEVAQDVAQQLSSGERRIIGVMIESHLEEGRQDLKPGLPLQRGVSITDACLGWSQTEPLLDTLATAARARRHG</sequence>
<evidence type="ECO:0000259" key="13">
    <source>
        <dbReference type="Pfam" id="PF00793"/>
    </source>
</evidence>
<comment type="pathway">
    <text evidence="2">Metabolic intermediate biosynthesis; chorismate biosynthesis; chorismate from D-erythrose 4-phosphate and phosphoenolpyruvate: step 1/7.</text>
</comment>
<dbReference type="InterPro" id="IPR013785">
    <property type="entry name" value="Aldolase_TIM"/>
</dbReference>
<dbReference type="NCBIfam" id="NF009396">
    <property type="entry name" value="PRK12756.1"/>
    <property type="match status" value="1"/>
</dbReference>
<feature type="region of interest" description="Disordered" evidence="12">
    <location>
        <begin position="81"/>
        <end position="109"/>
    </location>
</feature>
<protein>
    <recommendedName>
        <fullName evidence="4">3-deoxy-7-phosphoheptulonate synthase</fullName>
        <ecNumber evidence="4">2.5.1.54</ecNumber>
    </recommendedName>
    <alternativeName>
        <fullName evidence="10">3-deoxy-D-arabino-heptulosonate 7-phosphate synthase</fullName>
    </alternativeName>
    <alternativeName>
        <fullName evidence="9">DAHP synthase</fullName>
    </alternativeName>
    <alternativeName>
        <fullName evidence="8">Phospho-2-keto-3-deoxyheptonate aldolase</fullName>
    </alternativeName>
</protein>
<evidence type="ECO:0000256" key="9">
    <source>
        <dbReference type="ARBA" id="ARBA00031349"/>
    </source>
</evidence>
<gene>
    <name evidence="14" type="ORF">RRSL_04203</name>
</gene>
<dbReference type="Gene3D" id="3.20.20.70">
    <property type="entry name" value="Aldolase class I"/>
    <property type="match status" value="1"/>
</dbReference>
<accession>A0AB33VHD4</accession>
<evidence type="ECO:0000313" key="15">
    <source>
        <dbReference type="Proteomes" id="UP000005933"/>
    </source>
</evidence>
<dbReference type="GO" id="GO:0042802">
    <property type="term" value="F:identical protein binding"/>
    <property type="evidence" value="ECO:0007669"/>
    <property type="project" value="UniProtKB-ARBA"/>
</dbReference>
<comment type="catalytic activity">
    <reaction evidence="11">
        <text>D-erythrose 4-phosphate + phosphoenolpyruvate + H2O = 7-phospho-2-dehydro-3-deoxy-D-arabino-heptonate + phosphate</text>
        <dbReference type="Rhea" id="RHEA:14717"/>
        <dbReference type="ChEBI" id="CHEBI:15377"/>
        <dbReference type="ChEBI" id="CHEBI:16897"/>
        <dbReference type="ChEBI" id="CHEBI:43474"/>
        <dbReference type="ChEBI" id="CHEBI:58394"/>
        <dbReference type="ChEBI" id="CHEBI:58702"/>
        <dbReference type="EC" id="2.5.1.54"/>
    </reaction>
</comment>
<evidence type="ECO:0000256" key="7">
    <source>
        <dbReference type="ARBA" id="ARBA00023141"/>
    </source>
</evidence>
<keyword evidence="5" id="KW-0028">Amino-acid biosynthesis</keyword>
<dbReference type="GO" id="GO:0009073">
    <property type="term" value="P:aromatic amino acid family biosynthetic process"/>
    <property type="evidence" value="ECO:0007669"/>
    <property type="project" value="UniProtKB-KW"/>
</dbReference>
<dbReference type="FunFam" id="3.20.20.70:FF:000005">
    <property type="entry name" value="Phospho-2-dehydro-3-deoxyheptonate aldolase"/>
    <property type="match status" value="1"/>
</dbReference>
<comment type="function">
    <text evidence="1">Stereospecific condensation of phosphoenolpyruvate (PEP) and D-erythrose-4-phosphate (E4P) giving rise to 3-deoxy-D-arabino-heptulosonate-7-phosphate (DAHP).</text>
</comment>
<dbReference type="PANTHER" id="PTHR21225">
    <property type="entry name" value="PHOSPHO-2-DEHYDRO-3-DEOXYHEPTONATE ALDOLASE DAHP SYNTHETASE"/>
    <property type="match status" value="1"/>
</dbReference>
<dbReference type="Proteomes" id="UP000005933">
    <property type="component" value="Unassembled WGS sequence"/>
</dbReference>
<evidence type="ECO:0000256" key="11">
    <source>
        <dbReference type="ARBA" id="ARBA00047508"/>
    </source>
</evidence>
<evidence type="ECO:0000256" key="5">
    <source>
        <dbReference type="ARBA" id="ARBA00022605"/>
    </source>
</evidence>
<organism evidence="14 15">
    <name type="scientific">Ralstonia solanacearum (strain UW551)</name>
    <dbReference type="NCBI Taxonomy" id="342110"/>
    <lineage>
        <taxon>Bacteria</taxon>
        <taxon>Pseudomonadati</taxon>
        <taxon>Pseudomonadota</taxon>
        <taxon>Betaproteobacteria</taxon>
        <taxon>Burkholderiales</taxon>
        <taxon>Burkholderiaceae</taxon>
        <taxon>Ralstonia</taxon>
        <taxon>Ralstonia solanacearum species complex</taxon>
    </lineage>
</organism>
<dbReference type="NCBIfam" id="TIGR00034">
    <property type="entry name" value="aroFGH"/>
    <property type="match status" value="1"/>
</dbReference>
<dbReference type="InterPro" id="IPR006219">
    <property type="entry name" value="DAHP_synth_1"/>
</dbReference>
<feature type="domain" description="DAHP synthetase I/KDSA" evidence="13">
    <location>
        <begin position="188"/>
        <end position="483"/>
    </location>
</feature>
<dbReference type="NCBIfam" id="NF009395">
    <property type="entry name" value="PRK12755.1"/>
    <property type="match status" value="1"/>
</dbReference>
<dbReference type="GO" id="GO:0008652">
    <property type="term" value="P:amino acid biosynthetic process"/>
    <property type="evidence" value="ECO:0007669"/>
    <property type="project" value="UniProtKB-KW"/>
</dbReference>